<evidence type="ECO:0000313" key="1">
    <source>
        <dbReference type="EMBL" id="QQG44899.1"/>
    </source>
</evidence>
<accession>A0A7T5UPJ2</accession>
<proteinExistence type="predicted"/>
<dbReference type="Pfam" id="PF02810">
    <property type="entry name" value="SEC-C"/>
    <property type="match status" value="1"/>
</dbReference>
<gene>
    <name evidence="1" type="ORF">HYW89_02700</name>
</gene>
<sequence>MRWVAHHHRNYSIAYLQNLSSPCGSGKKYKRCHGSWGVGIKKEPYKRLKMGKVTSSTTRDETQR</sequence>
<dbReference type="AlphaFoldDB" id="A0A7T5UPJ2"/>
<organism evidence="1 2">
    <name type="scientific">Candidatus Sungiibacteriota bacterium</name>
    <dbReference type="NCBI Taxonomy" id="2750080"/>
    <lineage>
        <taxon>Bacteria</taxon>
        <taxon>Candidatus Sungiibacteriota</taxon>
    </lineage>
</organism>
<evidence type="ECO:0000313" key="2">
    <source>
        <dbReference type="Proteomes" id="UP000595618"/>
    </source>
</evidence>
<dbReference type="SUPFAM" id="SSF103642">
    <property type="entry name" value="Sec-C motif"/>
    <property type="match status" value="1"/>
</dbReference>
<dbReference type="EMBL" id="CP066690">
    <property type="protein sequence ID" value="QQG44899.1"/>
    <property type="molecule type" value="Genomic_DNA"/>
</dbReference>
<reference evidence="1 2" key="1">
    <citation type="submission" date="2020-07" db="EMBL/GenBank/DDBJ databases">
        <title>Huge and variable diversity of episymbiotic CPR bacteria and DPANN archaea in groundwater ecosystems.</title>
        <authorList>
            <person name="He C.Y."/>
            <person name="Keren R."/>
            <person name="Whittaker M."/>
            <person name="Farag I.F."/>
            <person name="Doudna J."/>
            <person name="Cate J.H.D."/>
            <person name="Banfield J.F."/>
        </authorList>
    </citation>
    <scope>NUCLEOTIDE SEQUENCE [LARGE SCALE GENOMIC DNA]</scope>
    <source>
        <strain evidence="1">NC_groundwater_541_Ag_S-0.1um_46_50</strain>
    </source>
</reference>
<dbReference type="Proteomes" id="UP000595618">
    <property type="component" value="Chromosome"/>
</dbReference>
<dbReference type="InterPro" id="IPR004027">
    <property type="entry name" value="SEC_C_motif"/>
</dbReference>
<dbReference type="Gene3D" id="3.10.450.50">
    <property type="match status" value="1"/>
</dbReference>
<protein>
    <submittedName>
        <fullName evidence="1">SEC-C domain-containing protein</fullName>
    </submittedName>
</protein>
<name>A0A7T5UPJ2_9BACT</name>